<evidence type="ECO:0000256" key="10">
    <source>
        <dbReference type="ARBA" id="ARBA00022898"/>
    </source>
</evidence>
<evidence type="ECO:0000256" key="4">
    <source>
        <dbReference type="ARBA" id="ARBA00011738"/>
    </source>
</evidence>
<dbReference type="Gene3D" id="3.90.1150.10">
    <property type="entry name" value="Aspartate Aminotransferase, domain 1"/>
    <property type="match status" value="1"/>
</dbReference>
<dbReference type="EC" id="2.6.1.62" evidence="13"/>
<comment type="subcellular location">
    <subcellularLocation>
        <location evidence="2 13">Cytoplasm</location>
    </subcellularLocation>
</comment>
<evidence type="ECO:0000256" key="13">
    <source>
        <dbReference type="HAMAP-Rule" id="MF_00834"/>
    </source>
</evidence>
<dbReference type="PROSITE" id="PS00600">
    <property type="entry name" value="AA_TRANSFER_CLASS_3"/>
    <property type="match status" value="1"/>
</dbReference>
<evidence type="ECO:0000256" key="1">
    <source>
        <dbReference type="ARBA" id="ARBA00001933"/>
    </source>
</evidence>
<evidence type="ECO:0000256" key="3">
    <source>
        <dbReference type="ARBA" id="ARBA00005063"/>
    </source>
</evidence>
<dbReference type="GO" id="GO:0005737">
    <property type="term" value="C:cytoplasm"/>
    <property type="evidence" value="ECO:0007669"/>
    <property type="project" value="UniProtKB-SubCell"/>
</dbReference>
<evidence type="ECO:0000256" key="7">
    <source>
        <dbReference type="ARBA" id="ARBA00022679"/>
    </source>
</evidence>
<dbReference type="PANTHER" id="PTHR42684">
    <property type="entry name" value="ADENOSYLMETHIONINE-8-AMINO-7-OXONONANOATE AMINOTRANSFERASE"/>
    <property type="match status" value="1"/>
</dbReference>
<gene>
    <name evidence="13 14" type="primary">bioA</name>
    <name evidence="14" type="ORF">GKC30_13365</name>
</gene>
<comment type="cofactor">
    <cofactor evidence="1 13">
        <name>pyridoxal 5'-phosphate</name>
        <dbReference type="ChEBI" id="CHEBI:597326"/>
    </cofactor>
</comment>
<comment type="caution">
    <text evidence="14">The sequence shown here is derived from an EMBL/GenBank/DDBJ whole genome shotgun (WGS) entry which is preliminary data.</text>
</comment>
<evidence type="ECO:0000313" key="15">
    <source>
        <dbReference type="Proteomes" id="UP000461162"/>
    </source>
</evidence>
<dbReference type="InterPro" id="IPR015421">
    <property type="entry name" value="PyrdxlP-dep_Trfase_major"/>
</dbReference>
<comment type="similarity">
    <text evidence="12 13">Belongs to the class-III pyridoxal-phosphate-dependent aminotransferase family. BioA subfamily.</text>
</comment>
<comment type="subunit">
    <text evidence="4 13">Homodimer.</text>
</comment>
<feature type="binding site" evidence="13">
    <location>
        <begin position="315"/>
        <end position="316"/>
    </location>
    <ligand>
        <name>pyridoxal 5'-phosphate</name>
        <dbReference type="ChEBI" id="CHEBI:597326"/>
    </ligand>
</feature>
<dbReference type="NCBIfam" id="TIGR00508">
    <property type="entry name" value="bioA"/>
    <property type="match status" value="1"/>
</dbReference>
<proteinExistence type="inferred from homology"/>
<dbReference type="Gene3D" id="3.40.640.10">
    <property type="entry name" value="Type I PLP-dependent aspartate aminotransferase-like (Major domain)"/>
    <property type="match status" value="1"/>
</dbReference>
<dbReference type="Pfam" id="PF00202">
    <property type="entry name" value="Aminotran_3"/>
    <property type="match status" value="1"/>
</dbReference>
<feature type="modified residue" description="N6-(pyridoxal phosphate)lysine" evidence="13">
    <location>
        <position position="279"/>
    </location>
</feature>
<comment type="catalytic activity">
    <reaction evidence="11 13">
        <text>(8S)-8-amino-7-oxononanoate + S-adenosyl-L-methionine = S-adenosyl-4-methylsulfanyl-2-oxobutanoate + (7R,8S)-7,8-diammoniononanoate</text>
        <dbReference type="Rhea" id="RHEA:16861"/>
        <dbReference type="ChEBI" id="CHEBI:16490"/>
        <dbReference type="ChEBI" id="CHEBI:59789"/>
        <dbReference type="ChEBI" id="CHEBI:149468"/>
        <dbReference type="ChEBI" id="CHEBI:149469"/>
        <dbReference type="EC" id="2.6.1.62"/>
    </reaction>
</comment>
<feature type="binding site" evidence="13">
    <location>
        <position position="51"/>
    </location>
    <ligand>
        <name>substrate</name>
    </ligand>
</feature>
<dbReference type="InterPro" id="IPR005815">
    <property type="entry name" value="BioA"/>
</dbReference>
<dbReference type="Proteomes" id="UP000461162">
    <property type="component" value="Unassembled WGS sequence"/>
</dbReference>
<feature type="binding site" evidence="13">
    <location>
        <position position="410"/>
    </location>
    <ligand>
        <name>substrate</name>
    </ligand>
</feature>
<keyword evidence="8 13" id="KW-0949">S-adenosyl-L-methionine</keyword>
<dbReference type="InterPro" id="IPR005814">
    <property type="entry name" value="Aminotrans_3"/>
</dbReference>
<dbReference type="InterPro" id="IPR015422">
    <property type="entry name" value="PyrdxlP-dep_Trfase_small"/>
</dbReference>
<sequence length="446" mass="49968">MAMDKTTQALWLPVTQMKDLEEHPALRICSGKGIYLYDAEGKPYMDAISSWWTNIFGHANPRITRTLAEQAARLEHVMLAGVTHPPAEDLARRLTTLTPDELTRVFFAGDGASAVEIAMKMSYASRRNTGHTEKRRFVGLSGGYHGETLGALSLCGHDAFSDIFRPLMPDNLSVTGPDCYRCPHGKTRNDCDAECFEHMEGALEKHGREVTAVFIEPMAQGAAGWRFYSPRYLRKLRECTRHHDIHLVFDEIAVGFGRLGTMFAMEQAGVTPDFLTLSKSITSGTLPLSVVMTTDAIYEAFLGDFTQMKAFMHSHTYMGNPLACAVANETLSMFEEGNVLETNKPKYRHLANHAALRFADHRHVGEVRSLGFITCVELVSDRATKTPFDWRLRTGFRIFREALKRGVLLRNLGDCLYFLPPYVITQDEITRLVDVAHAAMVEILGE</sequence>
<dbReference type="InterPro" id="IPR049704">
    <property type="entry name" value="Aminotrans_3_PPA_site"/>
</dbReference>
<feature type="binding site" evidence="13">
    <location>
        <begin position="111"/>
        <end position="112"/>
    </location>
    <ligand>
        <name>pyridoxal 5'-phosphate</name>
        <dbReference type="ChEBI" id="CHEBI:597326"/>
    </ligand>
</feature>
<evidence type="ECO:0000256" key="2">
    <source>
        <dbReference type="ARBA" id="ARBA00004496"/>
    </source>
</evidence>
<feature type="binding site" evidence="13">
    <location>
        <position position="314"/>
    </location>
    <ligand>
        <name>substrate</name>
    </ligand>
</feature>
<evidence type="ECO:0000256" key="9">
    <source>
        <dbReference type="ARBA" id="ARBA00022756"/>
    </source>
</evidence>
<dbReference type="FunFam" id="3.40.640.10:FF:000078">
    <property type="entry name" value="Adenosylmethionine-8-amino-7-oxononanoate aminotransferase"/>
    <property type="match status" value="1"/>
</dbReference>
<comment type="pathway">
    <text evidence="3 13">Cofactor biosynthesis; biotin biosynthesis; 7,8-diaminononanoate from 8-amino-7-oxononanoate (SAM route): step 1/1.</text>
</comment>
<comment type="function">
    <text evidence="13">Catalyzes the transfer of the alpha-amino group from S-adenosyl-L-methionine (SAM) to 7-keto-8-aminopelargonic acid (KAPA) to form 7,8-diaminopelargonic acid (DAPA). It is the only aminotransferase known to utilize SAM as an amino donor.</text>
</comment>
<keyword evidence="6 13" id="KW-0032">Aminotransferase</keyword>
<organism evidence="14 15">
    <name type="scientific">Pseudodesulfovibrio alkaliphilus</name>
    <dbReference type="NCBI Taxonomy" id="2661613"/>
    <lineage>
        <taxon>Bacteria</taxon>
        <taxon>Pseudomonadati</taxon>
        <taxon>Thermodesulfobacteriota</taxon>
        <taxon>Desulfovibrionia</taxon>
        <taxon>Desulfovibrionales</taxon>
        <taxon>Desulfovibrionaceae</taxon>
    </lineage>
</organism>
<keyword evidence="15" id="KW-1185">Reference proteome</keyword>
<dbReference type="AlphaFoldDB" id="A0A7K1KRA4"/>
<dbReference type="GO" id="GO:0009102">
    <property type="term" value="P:biotin biosynthetic process"/>
    <property type="evidence" value="ECO:0007669"/>
    <property type="project" value="UniProtKB-UniRule"/>
</dbReference>
<feature type="site" description="Participates in the substrate recognition with KAPA and in a stacking interaction with the adenine ring of SAM" evidence="13">
    <location>
        <position position="14"/>
    </location>
</feature>
<dbReference type="HAMAP" id="MF_00834">
    <property type="entry name" value="BioA"/>
    <property type="match status" value="1"/>
</dbReference>
<keyword evidence="9 13" id="KW-0093">Biotin biosynthesis</keyword>
<accession>A0A7K1KRA4</accession>
<feature type="binding site" evidence="13">
    <location>
        <position position="144"/>
    </location>
    <ligand>
        <name>substrate</name>
    </ligand>
</feature>
<dbReference type="GO" id="GO:0004015">
    <property type="term" value="F:adenosylmethionine-8-amino-7-oxononanoate transaminase activity"/>
    <property type="evidence" value="ECO:0007669"/>
    <property type="project" value="UniProtKB-UniRule"/>
</dbReference>
<dbReference type="SUPFAM" id="SSF53383">
    <property type="entry name" value="PLP-dependent transferases"/>
    <property type="match status" value="1"/>
</dbReference>
<keyword evidence="5 13" id="KW-0963">Cytoplasm</keyword>
<name>A0A7K1KRA4_9BACT</name>
<protein>
    <recommendedName>
        <fullName evidence="13">Adenosylmethionine-8-amino-7-oxononanoate aminotransferase</fullName>
        <ecNumber evidence="13">2.6.1.62</ecNumber>
    </recommendedName>
    <alternativeName>
        <fullName evidence="13">7,8-diamino-pelargonic acid aminotransferase</fullName>
        <shortName evidence="13">DAPA AT</shortName>
        <shortName evidence="13">DAPA aminotransferase</shortName>
    </alternativeName>
    <alternativeName>
        <fullName evidence="13">7,8-diaminononanoate synthase</fullName>
        <shortName evidence="13">DANS</shortName>
    </alternativeName>
    <alternativeName>
        <fullName evidence="13">Diaminopelargonic acid synthase</fullName>
    </alternativeName>
</protein>
<dbReference type="UniPathway" id="UPA00078">
    <property type="reaction ID" value="UER00160"/>
</dbReference>
<reference evidence="14 15" key="1">
    <citation type="submission" date="2019-11" db="EMBL/GenBank/DDBJ databases">
        <title>Pseudodesulfovibrio alkaliphilus, sp. nov., an alkaliphilic sulfate-reducing bacteria from mud volcano of Taman peninsula, Russia.</title>
        <authorList>
            <person name="Frolova A."/>
            <person name="Merkel A.Y."/>
            <person name="Slobodkin A.I."/>
        </authorList>
    </citation>
    <scope>NUCLEOTIDE SEQUENCE [LARGE SCALE GENOMIC DNA]</scope>
    <source>
        <strain evidence="14 15">F-1</strain>
    </source>
</reference>
<evidence type="ECO:0000256" key="12">
    <source>
        <dbReference type="ARBA" id="ARBA00060970"/>
    </source>
</evidence>
<evidence type="ECO:0000313" key="14">
    <source>
        <dbReference type="EMBL" id="MUM78623.1"/>
    </source>
</evidence>
<dbReference type="CDD" id="cd00610">
    <property type="entry name" value="OAT_like"/>
    <property type="match status" value="1"/>
</dbReference>
<feature type="binding site" evidence="13">
    <location>
        <position position="250"/>
    </location>
    <ligand>
        <name>pyridoxal 5'-phosphate</name>
        <dbReference type="ChEBI" id="CHEBI:597326"/>
    </ligand>
</feature>
<evidence type="ECO:0000256" key="11">
    <source>
        <dbReference type="ARBA" id="ARBA00048449"/>
    </source>
</evidence>
<evidence type="ECO:0000256" key="8">
    <source>
        <dbReference type="ARBA" id="ARBA00022691"/>
    </source>
</evidence>
<evidence type="ECO:0000256" key="6">
    <source>
        <dbReference type="ARBA" id="ARBA00022576"/>
    </source>
</evidence>
<evidence type="ECO:0000256" key="5">
    <source>
        <dbReference type="ARBA" id="ARBA00022490"/>
    </source>
</evidence>
<dbReference type="InterPro" id="IPR015424">
    <property type="entry name" value="PyrdxlP-dep_Trfase"/>
</dbReference>
<dbReference type="PANTHER" id="PTHR42684:SF17">
    <property type="entry name" value="ADENOSYLMETHIONINE-8-AMINO-7-OXONONANOATE AMINOTRANSFERASE"/>
    <property type="match status" value="1"/>
</dbReference>
<keyword evidence="10 13" id="KW-0663">Pyridoxal phosphate</keyword>
<feature type="binding site" evidence="13">
    <location>
        <position position="279"/>
    </location>
    <ligand>
        <name>substrate</name>
    </ligand>
</feature>
<keyword evidence="7 13" id="KW-0808">Transferase</keyword>
<dbReference type="EMBL" id="WODC01000010">
    <property type="protein sequence ID" value="MUM78623.1"/>
    <property type="molecule type" value="Genomic_DNA"/>
</dbReference>
<dbReference type="GO" id="GO:0030170">
    <property type="term" value="F:pyridoxal phosphate binding"/>
    <property type="evidence" value="ECO:0007669"/>
    <property type="project" value="UniProtKB-UniRule"/>
</dbReference>